<dbReference type="AlphaFoldDB" id="A0A1G1V442"/>
<dbReference type="EMBL" id="MHCA01000060">
    <property type="protein sequence ID" value="OGY10135.1"/>
    <property type="molecule type" value="Genomic_DNA"/>
</dbReference>
<dbReference type="Proteomes" id="UP000178272">
    <property type="component" value="Unassembled WGS sequence"/>
</dbReference>
<sequence>MEKIKGFSKIRLIFGIAFLALIFSAFYSQYNPVEKTKQKNDNQNTEYAKSILSAFLVFYQDTGRMPWTDDFGSEKGATPLMFTQITEAPVGICKDILCASPGEMAVNVSALYPIPLGAKNIFIGKGSSNSDPTYACFVPESENIREKTGSLYRIEELKKKAFAGDLPSCGDNIDWKDESCYVCIK</sequence>
<accession>A0A1G1V442</accession>
<evidence type="ECO:0000313" key="1">
    <source>
        <dbReference type="EMBL" id="OGY10135.1"/>
    </source>
</evidence>
<organism evidence="1 2">
    <name type="scientific">Candidatus Blackburnbacteria bacterium RIFCSPHIGHO2_12_FULL_41_13b</name>
    <dbReference type="NCBI Taxonomy" id="1797517"/>
    <lineage>
        <taxon>Bacteria</taxon>
        <taxon>Candidatus Blackburniibacteriota</taxon>
    </lineage>
</organism>
<evidence type="ECO:0000313" key="2">
    <source>
        <dbReference type="Proteomes" id="UP000178272"/>
    </source>
</evidence>
<gene>
    <name evidence="1" type="ORF">A3F61_02115</name>
</gene>
<dbReference type="STRING" id="1797517.A3F61_02115"/>
<evidence type="ECO:0008006" key="3">
    <source>
        <dbReference type="Google" id="ProtNLM"/>
    </source>
</evidence>
<protein>
    <recommendedName>
        <fullName evidence="3">Type II secretion system protein GspG C-terminal domain-containing protein</fullName>
    </recommendedName>
</protein>
<name>A0A1G1V442_9BACT</name>
<reference evidence="1 2" key="1">
    <citation type="journal article" date="2016" name="Nat. Commun.">
        <title>Thousands of microbial genomes shed light on interconnected biogeochemical processes in an aquifer system.</title>
        <authorList>
            <person name="Anantharaman K."/>
            <person name="Brown C.T."/>
            <person name="Hug L.A."/>
            <person name="Sharon I."/>
            <person name="Castelle C.J."/>
            <person name="Probst A.J."/>
            <person name="Thomas B.C."/>
            <person name="Singh A."/>
            <person name="Wilkins M.J."/>
            <person name="Karaoz U."/>
            <person name="Brodie E.L."/>
            <person name="Williams K.H."/>
            <person name="Hubbard S.S."/>
            <person name="Banfield J.F."/>
        </authorList>
    </citation>
    <scope>NUCLEOTIDE SEQUENCE [LARGE SCALE GENOMIC DNA]</scope>
</reference>
<comment type="caution">
    <text evidence="1">The sequence shown here is derived from an EMBL/GenBank/DDBJ whole genome shotgun (WGS) entry which is preliminary data.</text>
</comment>
<proteinExistence type="predicted"/>